<evidence type="ECO:0008006" key="4">
    <source>
        <dbReference type="Google" id="ProtNLM"/>
    </source>
</evidence>
<feature type="signal peptide" evidence="1">
    <location>
        <begin position="1"/>
        <end position="21"/>
    </location>
</feature>
<comment type="caution">
    <text evidence="2">The sequence shown here is derived from an EMBL/GenBank/DDBJ whole genome shotgun (WGS) entry which is preliminary data.</text>
</comment>
<keyword evidence="1" id="KW-0732">Signal</keyword>
<reference evidence="2 3" key="1">
    <citation type="submission" date="2019-10" db="EMBL/GenBank/DDBJ databases">
        <title>Extracellular Electron Transfer in a Candidatus Methanoperedens spp. Enrichment Culture.</title>
        <authorList>
            <person name="Berger S."/>
            <person name="Rangel Shaw D."/>
            <person name="Berben T."/>
            <person name="In 'T Zandt M."/>
            <person name="Frank J."/>
            <person name="Reimann J."/>
            <person name="Jetten M.S.M."/>
            <person name="Welte C.U."/>
        </authorList>
    </citation>
    <scope>NUCLEOTIDE SEQUENCE [LARGE SCALE GENOMIC DNA]</scope>
    <source>
        <strain evidence="2">SB12</strain>
    </source>
</reference>
<protein>
    <recommendedName>
        <fullName evidence="4">Lipoprotein</fullName>
    </recommendedName>
</protein>
<proteinExistence type="predicted"/>
<evidence type="ECO:0000313" key="3">
    <source>
        <dbReference type="Proteomes" id="UP000460298"/>
    </source>
</evidence>
<organism evidence="2 3">
    <name type="scientific">Leptonema illini</name>
    <dbReference type="NCBI Taxonomy" id="183"/>
    <lineage>
        <taxon>Bacteria</taxon>
        <taxon>Pseudomonadati</taxon>
        <taxon>Spirochaetota</taxon>
        <taxon>Spirochaetia</taxon>
        <taxon>Leptospirales</taxon>
        <taxon>Leptospiraceae</taxon>
        <taxon>Leptonema</taxon>
    </lineage>
</organism>
<dbReference type="PROSITE" id="PS51257">
    <property type="entry name" value="PROKAR_LIPOPROTEIN"/>
    <property type="match status" value="1"/>
</dbReference>
<feature type="chain" id="PRO_5032368692" description="Lipoprotein" evidence="1">
    <location>
        <begin position="22"/>
        <end position="178"/>
    </location>
</feature>
<name>A0A833LZR8_9LEPT</name>
<evidence type="ECO:0000256" key="1">
    <source>
        <dbReference type="SAM" id="SignalP"/>
    </source>
</evidence>
<sequence length="178" mass="19395">MRAFFKLIVAFSLLAGCGVNTDSPVYPISSLLAIGAPTLVNLEPVASTDPDVAPYFKVSYFVTNQEDEFIGYNLYVSKVLLSSEAIITGTAGSPYLPDGLDPTFRHTKDEASTLSTDLKTETISYFKPPPSPESFQYCRVYYFALRAVLLNGQYSQPGPQLSACITDANFCPTSNDCN</sequence>
<dbReference type="AlphaFoldDB" id="A0A833LZR8"/>
<gene>
    <name evidence="2" type="ORF">F9K24_04150</name>
</gene>
<evidence type="ECO:0000313" key="2">
    <source>
        <dbReference type="EMBL" id="KAB2934224.1"/>
    </source>
</evidence>
<dbReference type="Proteomes" id="UP000460298">
    <property type="component" value="Unassembled WGS sequence"/>
</dbReference>
<accession>A0A833LZR8</accession>
<dbReference type="EMBL" id="WBUI01000003">
    <property type="protein sequence ID" value="KAB2934224.1"/>
    <property type="molecule type" value="Genomic_DNA"/>
</dbReference>